<keyword evidence="2" id="KW-1185">Reference proteome</keyword>
<evidence type="ECO:0000313" key="1">
    <source>
        <dbReference type="EMBL" id="GII25162.1"/>
    </source>
</evidence>
<accession>A0A8J3X259</accession>
<reference evidence="1" key="1">
    <citation type="submission" date="2021-01" db="EMBL/GenBank/DDBJ databases">
        <title>Whole genome shotgun sequence of Planosporangium mesophilum NBRC 109066.</title>
        <authorList>
            <person name="Komaki H."/>
            <person name="Tamura T."/>
        </authorList>
    </citation>
    <scope>NUCLEOTIDE SEQUENCE</scope>
    <source>
        <strain evidence="1">NBRC 109066</strain>
    </source>
</reference>
<name>A0A8J3X259_9ACTN</name>
<sequence>MSDALDRLNSPGADLLGRVDAVLTAQGLPADHPATELLRRLGALPSDLLEAVSTWRSDPLRDTAADLHRTAEAYEQQRDQLGTPTGWEGAAGAGFEAQRQSVVRFLGETGDPDETSLLGRLRATAAYLEDVAEWLDRSRRAMARAVADALGSAEAVRLHTSGDAVAAATLAARILTAAAEVDSCGSAVVQRWAGRLDEVPYRPPAPTASPAVQARLPL</sequence>
<gene>
    <name evidence="1" type="ORF">Pme01_47590</name>
</gene>
<proteinExistence type="predicted"/>
<dbReference type="EMBL" id="BOON01000047">
    <property type="protein sequence ID" value="GII25162.1"/>
    <property type="molecule type" value="Genomic_DNA"/>
</dbReference>
<evidence type="ECO:0000313" key="2">
    <source>
        <dbReference type="Proteomes" id="UP000599074"/>
    </source>
</evidence>
<dbReference type="AlphaFoldDB" id="A0A8J3X259"/>
<dbReference type="RefSeq" id="WP_168115274.1">
    <property type="nucleotide sequence ID" value="NZ_BOON01000047.1"/>
</dbReference>
<organism evidence="1 2">
    <name type="scientific">Planosporangium mesophilum</name>
    <dbReference type="NCBI Taxonomy" id="689768"/>
    <lineage>
        <taxon>Bacteria</taxon>
        <taxon>Bacillati</taxon>
        <taxon>Actinomycetota</taxon>
        <taxon>Actinomycetes</taxon>
        <taxon>Micromonosporales</taxon>
        <taxon>Micromonosporaceae</taxon>
        <taxon>Planosporangium</taxon>
    </lineage>
</organism>
<comment type="caution">
    <text evidence="1">The sequence shown here is derived from an EMBL/GenBank/DDBJ whole genome shotgun (WGS) entry which is preliminary data.</text>
</comment>
<protein>
    <submittedName>
        <fullName evidence="1">Uncharacterized protein</fullName>
    </submittedName>
</protein>
<dbReference type="Proteomes" id="UP000599074">
    <property type="component" value="Unassembled WGS sequence"/>
</dbReference>